<dbReference type="InterPro" id="IPR001683">
    <property type="entry name" value="PX_dom"/>
</dbReference>
<dbReference type="EMBL" id="CAJJDO010000002">
    <property type="protein sequence ID" value="CAD8133314.1"/>
    <property type="molecule type" value="Genomic_DNA"/>
</dbReference>
<organism evidence="3 4">
    <name type="scientific">Paramecium pentaurelia</name>
    <dbReference type="NCBI Taxonomy" id="43138"/>
    <lineage>
        <taxon>Eukaryota</taxon>
        <taxon>Sar</taxon>
        <taxon>Alveolata</taxon>
        <taxon>Ciliophora</taxon>
        <taxon>Intramacronucleata</taxon>
        <taxon>Oligohymenophorea</taxon>
        <taxon>Peniculida</taxon>
        <taxon>Parameciidae</taxon>
        <taxon>Paramecium</taxon>
    </lineage>
</organism>
<evidence type="ECO:0000259" key="2">
    <source>
        <dbReference type="PROSITE" id="PS50195"/>
    </source>
</evidence>
<dbReference type="OrthoDB" id="93876at2759"/>
<dbReference type="PANTHER" id="PTHR22775:SF3">
    <property type="entry name" value="SORTING NEXIN-13"/>
    <property type="match status" value="1"/>
</dbReference>
<evidence type="ECO:0000313" key="3">
    <source>
        <dbReference type="EMBL" id="CAD8133314.1"/>
    </source>
</evidence>
<name>A0A8S1S334_9CILI</name>
<keyword evidence="1" id="KW-0853">WD repeat</keyword>
<keyword evidence="4" id="KW-1185">Reference proteome</keyword>
<dbReference type="InterPro" id="IPR001680">
    <property type="entry name" value="WD40_rpt"/>
</dbReference>
<dbReference type="Proteomes" id="UP000689195">
    <property type="component" value="Unassembled WGS sequence"/>
</dbReference>
<gene>
    <name evidence="3" type="ORF">PPENT_87.1.T0020341</name>
</gene>
<dbReference type="CDD" id="cd06093">
    <property type="entry name" value="PX_domain"/>
    <property type="match status" value="1"/>
</dbReference>
<feature type="domain" description="PX" evidence="2">
    <location>
        <begin position="3"/>
        <end position="112"/>
    </location>
</feature>
<dbReference type="SMART" id="SM00312">
    <property type="entry name" value="PX"/>
    <property type="match status" value="1"/>
</dbReference>
<dbReference type="GO" id="GO:0035091">
    <property type="term" value="F:phosphatidylinositol binding"/>
    <property type="evidence" value="ECO:0007669"/>
    <property type="project" value="InterPro"/>
</dbReference>
<comment type="caution">
    <text evidence="3">The sequence shown here is derived from an EMBL/GenBank/DDBJ whole genome shotgun (WGS) entry which is preliminary data.</text>
</comment>
<dbReference type="PROSITE" id="PS50294">
    <property type="entry name" value="WD_REPEATS_REGION"/>
    <property type="match status" value="1"/>
</dbReference>
<dbReference type="PROSITE" id="PS50195">
    <property type="entry name" value="PX"/>
    <property type="match status" value="1"/>
</dbReference>
<reference evidence="3" key="1">
    <citation type="submission" date="2021-01" db="EMBL/GenBank/DDBJ databases">
        <authorList>
            <consortium name="Genoscope - CEA"/>
            <person name="William W."/>
        </authorList>
    </citation>
    <scope>NUCLEOTIDE SEQUENCE</scope>
</reference>
<dbReference type="AlphaFoldDB" id="A0A8S1S334"/>
<dbReference type="Pfam" id="PF00787">
    <property type="entry name" value="PX"/>
    <property type="match status" value="1"/>
</dbReference>
<dbReference type="Pfam" id="PF00400">
    <property type="entry name" value="WD40"/>
    <property type="match status" value="1"/>
</dbReference>
<proteinExistence type="predicted"/>
<dbReference type="SMART" id="SM00320">
    <property type="entry name" value="WD40"/>
    <property type="match status" value="2"/>
</dbReference>
<dbReference type="PANTHER" id="PTHR22775">
    <property type="entry name" value="SORTING NEXIN"/>
    <property type="match status" value="1"/>
</dbReference>
<dbReference type="PROSITE" id="PS50082">
    <property type="entry name" value="WD_REPEATS_2"/>
    <property type="match status" value="1"/>
</dbReference>
<sequence length="434" mass="51119">MSNKNNTQIKISVTSFTQEKYITKYIIAIECSNQKWQIQKRYSEVEEIHNKLHQLFNDLPQFPKKQLFHLNRSEIEFRMQQLDNYLNQLLNRKEILNSVIFRDFLILDQYDEFLHPIQTQHKILNMSLKDIHENDNITLLLLYDSSMMARIDTYINNILESKKQSPISTLICFSQNDFKQKLFSKEFLKALTCMNFNNTENAFAVGLSSGLVYYYRLDEKYTIDMEEQFQLAQTKIQGCVLIQRDIYAITSNFLKIQNTKKIQEQQEIPIGQHDLTNIIYNSSRNLIVISNNIGEIYLCQVPFVKIGLKVSTHSTQIIQLLIDNERNYLMALNYDPSHIIIFDYAKGLQNGFAQIKTNIVIKNKSLCFEWSKKRGEIFIGNEDDVFKAHSKKINKIIWNENKSFLLTGSDDESLKIWYLPKKWRIGQADNFSTF</sequence>
<accession>A0A8S1S334</accession>
<evidence type="ECO:0000256" key="1">
    <source>
        <dbReference type="PROSITE-ProRule" id="PRU00221"/>
    </source>
</evidence>
<evidence type="ECO:0000313" key="4">
    <source>
        <dbReference type="Proteomes" id="UP000689195"/>
    </source>
</evidence>
<protein>
    <recommendedName>
        <fullName evidence="2">PX domain-containing protein</fullName>
    </recommendedName>
</protein>
<feature type="repeat" description="WD" evidence="1">
    <location>
        <begin position="386"/>
        <end position="417"/>
    </location>
</feature>